<keyword evidence="3" id="KW-0371">Homeobox</keyword>
<evidence type="ECO:0000259" key="2">
    <source>
        <dbReference type="Pfam" id="PF03789"/>
    </source>
</evidence>
<dbReference type="Pfam" id="PF03789">
    <property type="entry name" value="ELK"/>
    <property type="match status" value="1"/>
</dbReference>
<dbReference type="EMBL" id="JABWDY010034138">
    <property type="protein sequence ID" value="KAF5182925.1"/>
    <property type="molecule type" value="Genomic_DNA"/>
</dbReference>
<evidence type="ECO:0000313" key="3">
    <source>
        <dbReference type="EMBL" id="KAF5182925.1"/>
    </source>
</evidence>
<name>A0A7J6VFC9_THATH</name>
<feature type="compositionally biased region" description="Basic and acidic residues" evidence="1">
    <location>
        <begin position="67"/>
        <end position="77"/>
    </location>
</feature>
<dbReference type="AlphaFoldDB" id="A0A7J6VFC9"/>
<feature type="domain" description="ELK" evidence="2">
    <location>
        <begin position="92"/>
        <end position="108"/>
    </location>
</feature>
<gene>
    <name evidence="3" type="ORF">FRX31_027488</name>
</gene>
<organism evidence="3 4">
    <name type="scientific">Thalictrum thalictroides</name>
    <name type="common">Rue-anemone</name>
    <name type="synonym">Anemone thalictroides</name>
    <dbReference type="NCBI Taxonomy" id="46969"/>
    <lineage>
        <taxon>Eukaryota</taxon>
        <taxon>Viridiplantae</taxon>
        <taxon>Streptophyta</taxon>
        <taxon>Embryophyta</taxon>
        <taxon>Tracheophyta</taxon>
        <taxon>Spermatophyta</taxon>
        <taxon>Magnoliopsida</taxon>
        <taxon>Ranunculales</taxon>
        <taxon>Ranunculaceae</taxon>
        <taxon>Thalictroideae</taxon>
        <taxon>Thalictrum</taxon>
    </lineage>
</organism>
<dbReference type="InterPro" id="IPR005539">
    <property type="entry name" value="ELK_dom"/>
</dbReference>
<accession>A0A7J6VFC9</accession>
<evidence type="ECO:0000313" key="4">
    <source>
        <dbReference type="Proteomes" id="UP000554482"/>
    </source>
</evidence>
<keyword evidence="4" id="KW-1185">Reference proteome</keyword>
<keyword evidence="3" id="KW-0238">DNA-binding</keyword>
<feature type="region of interest" description="Disordered" evidence="1">
    <location>
        <begin position="67"/>
        <end position="88"/>
    </location>
</feature>
<comment type="caution">
    <text evidence="3">The sequence shown here is derived from an EMBL/GenBank/DDBJ whole genome shotgun (WGS) entry which is preliminary data.</text>
</comment>
<dbReference type="GO" id="GO:0003677">
    <property type="term" value="F:DNA binding"/>
    <property type="evidence" value="ECO:0007669"/>
    <property type="project" value="UniProtKB-KW"/>
</dbReference>
<sequence length="124" mass="13503">MASMAIVSLTAISAMSSSSPHFSGNSKNNHAFKEAAFKEAMLFLSRIESQFKALTVGSSDSVYGDAYDRNGSSKEEFDGNNSAIDPLAEDREMKGQLLRKYSGYLGSLNSQAGIYEENKEREIA</sequence>
<proteinExistence type="predicted"/>
<reference evidence="3 4" key="1">
    <citation type="submission" date="2020-06" db="EMBL/GenBank/DDBJ databases">
        <title>Transcriptomic and genomic resources for Thalictrum thalictroides and T. hernandezii: Facilitating candidate gene discovery in an emerging model plant lineage.</title>
        <authorList>
            <person name="Arias T."/>
            <person name="Riano-Pachon D.M."/>
            <person name="Di Stilio V.S."/>
        </authorList>
    </citation>
    <scope>NUCLEOTIDE SEQUENCE [LARGE SCALE GENOMIC DNA]</scope>
    <source>
        <strain evidence="4">cv. WT478/WT964</strain>
        <tissue evidence="3">Leaves</tissue>
    </source>
</reference>
<evidence type="ECO:0000256" key="1">
    <source>
        <dbReference type="SAM" id="MobiDB-lite"/>
    </source>
</evidence>
<dbReference type="Proteomes" id="UP000554482">
    <property type="component" value="Unassembled WGS sequence"/>
</dbReference>
<protein>
    <submittedName>
        <fullName evidence="3">Homeobox protein knotted-1-like let6</fullName>
    </submittedName>
</protein>